<evidence type="ECO:0008006" key="2">
    <source>
        <dbReference type="Google" id="ProtNLM"/>
    </source>
</evidence>
<accession>X1FSN9</accession>
<sequence>MTKKTAPINIKVEPEIKRKINEKAESLGLTTTAFFEKIAKEEIVFAKTN</sequence>
<dbReference type="Pfam" id="PF21983">
    <property type="entry name" value="NikA-like"/>
    <property type="match status" value="1"/>
</dbReference>
<evidence type="ECO:0000313" key="1">
    <source>
        <dbReference type="EMBL" id="GAH47972.1"/>
    </source>
</evidence>
<name>X1FSN9_9ZZZZ</name>
<protein>
    <recommendedName>
        <fullName evidence="2">Ribbon-helix-helix protein CopG domain-containing protein</fullName>
    </recommendedName>
</protein>
<comment type="caution">
    <text evidence="1">The sequence shown here is derived from an EMBL/GenBank/DDBJ whole genome shotgun (WGS) entry which is preliminary data.</text>
</comment>
<dbReference type="AlphaFoldDB" id="X1FSN9"/>
<organism evidence="1">
    <name type="scientific">marine sediment metagenome</name>
    <dbReference type="NCBI Taxonomy" id="412755"/>
    <lineage>
        <taxon>unclassified sequences</taxon>
        <taxon>metagenomes</taxon>
        <taxon>ecological metagenomes</taxon>
    </lineage>
</organism>
<reference evidence="1" key="1">
    <citation type="journal article" date="2014" name="Front. Microbiol.">
        <title>High frequency of phylogenetically diverse reductive dehalogenase-homologous genes in deep subseafloor sedimentary metagenomes.</title>
        <authorList>
            <person name="Kawai M."/>
            <person name="Futagami T."/>
            <person name="Toyoda A."/>
            <person name="Takaki Y."/>
            <person name="Nishi S."/>
            <person name="Hori S."/>
            <person name="Arai W."/>
            <person name="Tsubouchi T."/>
            <person name="Morono Y."/>
            <person name="Uchiyama I."/>
            <person name="Ito T."/>
            <person name="Fujiyama A."/>
            <person name="Inagaki F."/>
            <person name="Takami H."/>
        </authorList>
    </citation>
    <scope>NUCLEOTIDE SEQUENCE</scope>
    <source>
        <strain evidence="1">Expedition CK06-06</strain>
    </source>
</reference>
<dbReference type="InterPro" id="IPR053842">
    <property type="entry name" value="NikA-like"/>
</dbReference>
<proteinExistence type="predicted"/>
<gene>
    <name evidence="1" type="ORF">S03H2_39217</name>
</gene>
<dbReference type="EMBL" id="BARU01024226">
    <property type="protein sequence ID" value="GAH47972.1"/>
    <property type="molecule type" value="Genomic_DNA"/>
</dbReference>